<dbReference type="InterPro" id="IPR051024">
    <property type="entry name" value="GlcNAc_Chitin_IntDeg"/>
</dbReference>
<organism evidence="3 4">
    <name type="scientific">Rhizocola hellebori</name>
    <dbReference type="NCBI Taxonomy" id="1392758"/>
    <lineage>
        <taxon>Bacteria</taxon>
        <taxon>Bacillati</taxon>
        <taxon>Actinomycetota</taxon>
        <taxon>Actinomycetes</taxon>
        <taxon>Micromonosporales</taxon>
        <taxon>Micromonosporaceae</taxon>
        <taxon>Rhizocola</taxon>
    </lineage>
</organism>
<protein>
    <recommendedName>
        <fullName evidence="2">Chitin-binding type-4 domain-containing protein</fullName>
    </recommendedName>
</protein>
<keyword evidence="1" id="KW-0732">Signal</keyword>
<dbReference type="SUPFAM" id="SSF81296">
    <property type="entry name" value="E set domains"/>
    <property type="match status" value="1"/>
</dbReference>
<dbReference type="PANTHER" id="PTHR34823">
    <property type="entry name" value="GLCNAC-BINDING PROTEIN A"/>
    <property type="match status" value="1"/>
</dbReference>
<evidence type="ECO:0000256" key="1">
    <source>
        <dbReference type="ARBA" id="ARBA00022729"/>
    </source>
</evidence>
<gene>
    <name evidence="3" type="ORF">Rhe02_44490</name>
</gene>
<evidence type="ECO:0000259" key="2">
    <source>
        <dbReference type="Pfam" id="PF03067"/>
    </source>
</evidence>
<proteinExistence type="predicted"/>
<dbReference type="PANTHER" id="PTHR34823:SF1">
    <property type="entry name" value="CHITIN-BINDING TYPE-4 DOMAIN-CONTAINING PROTEIN"/>
    <property type="match status" value="1"/>
</dbReference>
<reference evidence="3" key="1">
    <citation type="submission" date="2021-01" db="EMBL/GenBank/DDBJ databases">
        <title>Whole genome shotgun sequence of Rhizocola hellebori NBRC 109834.</title>
        <authorList>
            <person name="Komaki H."/>
            <person name="Tamura T."/>
        </authorList>
    </citation>
    <scope>NUCLEOTIDE SEQUENCE</scope>
    <source>
        <strain evidence="3">NBRC 109834</strain>
    </source>
</reference>
<dbReference type="Proteomes" id="UP000612899">
    <property type="component" value="Unassembled WGS sequence"/>
</dbReference>
<dbReference type="AlphaFoldDB" id="A0A8J3QAV6"/>
<sequence length="242" mass="25582">MRLPSVWKGNLVQPHVRVAAAAGAALLVAAALRSMGPGPAQGHVAQSLPGSRPYLCYVDAHQPDGQIQPTNSACRSALEAGGAEAFYDWFGVLRADGQGRTRGFIPDGALCSAGLSKFAGFDAPHSDWPVTHLSQGANLQHGNRVAYAGWFSLFVTRDGYQSNRPLTWNDIEPEPFYSAATPPGAVLPHKTGRHIIYSVWTRENSHETFYGCSDVIFDGGGGEVSGIRSVASQPVPGPGGEG</sequence>
<dbReference type="InterPro" id="IPR014756">
    <property type="entry name" value="Ig_E-set"/>
</dbReference>
<dbReference type="InterPro" id="IPR004302">
    <property type="entry name" value="Cellulose/chitin-bd_N"/>
</dbReference>
<feature type="domain" description="Chitin-binding type-4" evidence="2">
    <location>
        <begin position="43"/>
        <end position="215"/>
    </location>
</feature>
<dbReference type="Pfam" id="PF03067">
    <property type="entry name" value="LPMO_10"/>
    <property type="match status" value="1"/>
</dbReference>
<accession>A0A8J3QAV6</accession>
<dbReference type="CDD" id="cd21177">
    <property type="entry name" value="LPMO_AA10"/>
    <property type="match status" value="1"/>
</dbReference>
<evidence type="ECO:0000313" key="3">
    <source>
        <dbReference type="EMBL" id="GIH06382.1"/>
    </source>
</evidence>
<name>A0A8J3QAV6_9ACTN</name>
<keyword evidence="4" id="KW-1185">Reference proteome</keyword>
<comment type="caution">
    <text evidence="3">The sequence shown here is derived from an EMBL/GenBank/DDBJ whole genome shotgun (WGS) entry which is preliminary data.</text>
</comment>
<evidence type="ECO:0000313" key="4">
    <source>
        <dbReference type="Proteomes" id="UP000612899"/>
    </source>
</evidence>
<dbReference type="EMBL" id="BONY01000026">
    <property type="protein sequence ID" value="GIH06382.1"/>
    <property type="molecule type" value="Genomic_DNA"/>
</dbReference>
<dbReference type="Gene3D" id="2.70.50.50">
    <property type="entry name" value="chitin-binding protein cbp21"/>
    <property type="match status" value="1"/>
</dbReference>